<dbReference type="PANTHER" id="PTHR36558:SF1">
    <property type="entry name" value="RESTRICTION ENDONUCLEASE DOMAIN-CONTAINING PROTEIN-RELATED"/>
    <property type="match status" value="1"/>
</dbReference>
<name>A0A3D9JPP5_9BACL</name>
<dbReference type="Pfam" id="PF05685">
    <property type="entry name" value="Uma2"/>
    <property type="match status" value="1"/>
</dbReference>
<dbReference type="SUPFAM" id="SSF52980">
    <property type="entry name" value="Restriction endonuclease-like"/>
    <property type="match status" value="1"/>
</dbReference>
<dbReference type="RefSeq" id="WP_116062079.1">
    <property type="nucleotide sequence ID" value="NZ_QRDZ01000014.1"/>
</dbReference>
<protein>
    <submittedName>
        <fullName evidence="2">Uma2 family endonuclease</fullName>
    </submittedName>
</protein>
<proteinExistence type="predicted"/>
<sequence>MAMDDRLFKQRSEMINGVTIMMSPRPVVNHNKIIVNLSILFGVYLKGKRCINLSDGVDVHLDEQNRVVPDSMIICNRDIIKRDGVYGAPDLIVEVLSPSTARRDRGDKKILYEQHGVQEYWIISPDEKSVEVYLLKDGKYELDDVYTVIPDGDWEEMTEEEKSEVALNLKVSLYDDFIINVKDVFENVITY</sequence>
<feature type="domain" description="Putative restriction endonuclease" evidence="1">
    <location>
        <begin position="9"/>
        <end position="145"/>
    </location>
</feature>
<gene>
    <name evidence="2" type="ORF">DFP98_114130</name>
</gene>
<dbReference type="OrthoDB" id="9808428at2"/>
<dbReference type="Gene3D" id="3.90.1570.10">
    <property type="entry name" value="tt1808, chain A"/>
    <property type="match status" value="1"/>
</dbReference>
<dbReference type="GO" id="GO:0004519">
    <property type="term" value="F:endonuclease activity"/>
    <property type="evidence" value="ECO:0007669"/>
    <property type="project" value="UniProtKB-KW"/>
</dbReference>
<evidence type="ECO:0000259" key="1">
    <source>
        <dbReference type="Pfam" id="PF05685"/>
    </source>
</evidence>
<dbReference type="InterPro" id="IPR008538">
    <property type="entry name" value="Uma2"/>
</dbReference>
<keyword evidence="2" id="KW-0255">Endonuclease</keyword>
<reference evidence="2 3" key="1">
    <citation type="submission" date="2018-07" db="EMBL/GenBank/DDBJ databases">
        <title>Genomic Encyclopedia of Type Strains, Phase III (KMG-III): the genomes of soil and plant-associated and newly described type strains.</title>
        <authorList>
            <person name="Whitman W."/>
        </authorList>
    </citation>
    <scope>NUCLEOTIDE SEQUENCE [LARGE SCALE GENOMIC DNA]</scope>
    <source>
        <strain evidence="2 3">CECT 7287</strain>
    </source>
</reference>
<organism evidence="2 3">
    <name type="scientific">Cohnella phaseoli</name>
    <dbReference type="NCBI Taxonomy" id="456490"/>
    <lineage>
        <taxon>Bacteria</taxon>
        <taxon>Bacillati</taxon>
        <taxon>Bacillota</taxon>
        <taxon>Bacilli</taxon>
        <taxon>Bacillales</taxon>
        <taxon>Paenibacillaceae</taxon>
        <taxon>Cohnella</taxon>
    </lineage>
</organism>
<accession>A0A3D9JPP5</accession>
<dbReference type="AlphaFoldDB" id="A0A3D9JPP5"/>
<dbReference type="InterPro" id="IPR012296">
    <property type="entry name" value="Nuclease_put_TT1808"/>
</dbReference>
<dbReference type="InterPro" id="IPR011335">
    <property type="entry name" value="Restrct_endonuc-II-like"/>
</dbReference>
<keyword evidence="3" id="KW-1185">Reference proteome</keyword>
<dbReference type="PANTHER" id="PTHR36558">
    <property type="entry name" value="GLR1098 PROTEIN"/>
    <property type="match status" value="1"/>
</dbReference>
<dbReference type="Proteomes" id="UP000256977">
    <property type="component" value="Unassembled WGS sequence"/>
</dbReference>
<keyword evidence="2" id="KW-0540">Nuclease</keyword>
<dbReference type="CDD" id="cd06260">
    <property type="entry name" value="DUF820-like"/>
    <property type="match status" value="1"/>
</dbReference>
<evidence type="ECO:0000313" key="3">
    <source>
        <dbReference type="Proteomes" id="UP000256977"/>
    </source>
</evidence>
<evidence type="ECO:0000313" key="2">
    <source>
        <dbReference type="EMBL" id="RED75769.1"/>
    </source>
</evidence>
<dbReference type="EMBL" id="QRDZ01000014">
    <property type="protein sequence ID" value="RED75769.1"/>
    <property type="molecule type" value="Genomic_DNA"/>
</dbReference>
<comment type="caution">
    <text evidence="2">The sequence shown here is derived from an EMBL/GenBank/DDBJ whole genome shotgun (WGS) entry which is preliminary data.</text>
</comment>
<keyword evidence="2" id="KW-0378">Hydrolase</keyword>